<dbReference type="Gene3D" id="3.30.530.20">
    <property type="match status" value="1"/>
</dbReference>
<feature type="domain" description="START" evidence="2">
    <location>
        <begin position="33"/>
        <end position="212"/>
    </location>
</feature>
<dbReference type="PROSITE" id="PS50848">
    <property type="entry name" value="START"/>
    <property type="match status" value="1"/>
</dbReference>
<dbReference type="PANTHER" id="PTHR19308:SF14">
    <property type="entry name" value="START DOMAIN-CONTAINING PROTEIN"/>
    <property type="match status" value="1"/>
</dbReference>
<accession>A0ABS0BSF7</accession>
<reference evidence="3 4" key="1">
    <citation type="submission" date="2020-11" db="EMBL/GenBank/DDBJ databases">
        <title>Sulfur oxidizing isolate from Hospital Hole Sinkhole.</title>
        <authorList>
            <person name="Scott K.M."/>
        </authorList>
    </citation>
    <scope>NUCLEOTIDE SEQUENCE [LARGE SCALE GENOMIC DNA]</scope>
    <source>
        <strain evidence="3 4">HH1</strain>
    </source>
</reference>
<evidence type="ECO:0000259" key="2">
    <source>
        <dbReference type="PROSITE" id="PS50848"/>
    </source>
</evidence>
<feature type="chain" id="PRO_5046856432" evidence="1">
    <location>
        <begin position="29"/>
        <end position="212"/>
    </location>
</feature>
<dbReference type="CDD" id="cd08876">
    <property type="entry name" value="START_1"/>
    <property type="match status" value="1"/>
</dbReference>
<dbReference type="PANTHER" id="PTHR19308">
    <property type="entry name" value="PHOSPHATIDYLCHOLINE TRANSFER PROTEIN"/>
    <property type="match status" value="1"/>
</dbReference>
<dbReference type="InterPro" id="IPR028347">
    <property type="entry name" value="START_dom_prot"/>
</dbReference>
<evidence type="ECO:0000256" key="1">
    <source>
        <dbReference type="SAM" id="SignalP"/>
    </source>
</evidence>
<dbReference type="InterPro" id="IPR051213">
    <property type="entry name" value="START_lipid_transfer"/>
</dbReference>
<organism evidence="3 4">
    <name type="scientific">Thiomicrorhabdus heinhorstiae</name>
    <dbReference type="NCBI Taxonomy" id="2748010"/>
    <lineage>
        <taxon>Bacteria</taxon>
        <taxon>Pseudomonadati</taxon>
        <taxon>Pseudomonadota</taxon>
        <taxon>Gammaproteobacteria</taxon>
        <taxon>Thiotrichales</taxon>
        <taxon>Piscirickettsiaceae</taxon>
        <taxon>Thiomicrorhabdus</taxon>
    </lineage>
</organism>
<dbReference type="InterPro" id="IPR002913">
    <property type="entry name" value="START_lipid-bd_dom"/>
</dbReference>
<gene>
    <name evidence="3" type="ORF">H8792_000420</name>
</gene>
<name>A0ABS0BSF7_9GAMM</name>
<dbReference type="RefSeq" id="WP_194947167.1">
    <property type="nucleotide sequence ID" value="NZ_JACBGI020000001.1"/>
</dbReference>
<dbReference type="InterPro" id="IPR023393">
    <property type="entry name" value="START-like_dom_sf"/>
</dbReference>
<protein>
    <submittedName>
        <fullName evidence="3">START domain-containing protein</fullName>
    </submittedName>
</protein>
<dbReference type="SUPFAM" id="SSF55961">
    <property type="entry name" value="Bet v1-like"/>
    <property type="match status" value="1"/>
</dbReference>
<keyword evidence="4" id="KW-1185">Reference proteome</keyword>
<sequence length="212" mass="23713">MMNRKLRPLLAGMLISASLSYIVCPSYAATADWQVQEVEEGSPVQVWTKEVQGSNFKAFRGSVEINAPLKSVLQTIHQTDKLPEWYHNTIEAKKLKSISEDESINYSVTHAPWPVSNRDSVVHSTTKHQADGSVLITLQAEPNAYPPQEGRIRISKLDGSWKLQPIDDNHTKVTLQIAAEPGGEIPSWLANAMVVDMPFNTLNNLKQRLEKK</sequence>
<evidence type="ECO:0000313" key="4">
    <source>
        <dbReference type="Proteomes" id="UP001193680"/>
    </source>
</evidence>
<proteinExistence type="predicted"/>
<feature type="signal peptide" evidence="1">
    <location>
        <begin position="1"/>
        <end position="28"/>
    </location>
</feature>
<dbReference type="Proteomes" id="UP001193680">
    <property type="component" value="Unassembled WGS sequence"/>
</dbReference>
<evidence type="ECO:0000313" key="3">
    <source>
        <dbReference type="EMBL" id="MBF6056801.1"/>
    </source>
</evidence>
<comment type="caution">
    <text evidence="3">The sequence shown here is derived from an EMBL/GenBank/DDBJ whole genome shotgun (WGS) entry which is preliminary data.</text>
</comment>
<dbReference type="EMBL" id="JACBGI020000001">
    <property type="protein sequence ID" value="MBF6056801.1"/>
    <property type="molecule type" value="Genomic_DNA"/>
</dbReference>
<dbReference type="PIRSF" id="PIRSF039033">
    <property type="entry name" value="START_dom"/>
    <property type="match status" value="1"/>
</dbReference>
<dbReference type="Pfam" id="PF01852">
    <property type="entry name" value="START"/>
    <property type="match status" value="1"/>
</dbReference>
<keyword evidence="1" id="KW-0732">Signal</keyword>